<name>A0ABW5DE42_9HYPH</name>
<organism evidence="6 7">
    <name type="scientific">Chelativorans composti</name>
    <dbReference type="NCBI Taxonomy" id="768533"/>
    <lineage>
        <taxon>Bacteria</taxon>
        <taxon>Pseudomonadati</taxon>
        <taxon>Pseudomonadota</taxon>
        <taxon>Alphaproteobacteria</taxon>
        <taxon>Hyphomicrobiales</taxon>
        <taxon>Phyllobacteriaceae</taxon>
        <taxon>Chelativorans</taxon>
    </lineage>
</organism>
<keyword evidence="7" id="KW-1185">Reference proteome</keyword>
<dbReference type="SUPFAM" id="SSF111369">
    <property type="entry name" value="HlyD-like secretion proteins"/>
    <property type="match status" value="1"/>
</dbReference>
<evidence type="ECO:0000256" key="3">
    <source>
        <dbReference type="SAM" id="MobiDB-lite"/>
    </source>
</evidence>
<dbReference type="InterPro" id="IPR058792">
    <property type="entry name" value="Beta-barrel_RND_2"/>
</dbReference>
<reference evidence="7" key="1">
    <citation type="journal article" date="2019" name="Int. J. Syst. Evol. Microbiol.">
        <title>The Global Catalogue of Microorganisms (GCM) 10K type strain sequencing project: providing services to taxonomists for standard genome sequencing and annotation.</title>
        <authorList>
            <consortium name="The Broad Institute Genomics Platform"/>
            <consortium name="The Broad Institute Genome Sequencing Center for Infectious Disease"/>
            <person name="Wu L."/>
            <person name="Ma J."/>
        </authorList>
    </citation>
    <scope>NUCLEOTIDE SEQUENCE [LARGE SCALE GENOMIC DNA]</scope>
    <source>
        <strain evidence="7">KCTC 23707</strain>
    </source>
</reference>
<feature type="coiled-coil region" evidence="2">
    <location>
        <begin position="119"/>
        <end position="177"/>
    </location>
</feature>
<dbReference type="NCBIfam" id="TIGR01730">
    <property type="entry name" value="RND_mfp"/>
    <property type="match status" value="1"/>
</dbReference>
<dbReference type="Proteomes" id="UP001597373">
    <property type="component" value="Unassembled WGS sequence"/>
</dbReference>
<dbReference type="Gene3D" id="2.40.30.170">
    <property type="match status" value="1"/>
</dbReference>
<dbReference type="Pfam" id="PF25917">
    <property type="entry name" value="BSH_RND"/>
    <property type="match status" value="1"/>
</dbReference>
<comment type="caution">
    <text evidence="6">The sequence shown here is derived from an EMBL/GenBank/DDBJ whole genome shotgun (WGS) entry which is preliminary data.</text>
</comment>
<evidence type="ECO:0000259" key="4">
    <source>
        <dbReference type="Pfam" id="PF25917"/>
    </source>
</evidence>
<feature type="domain" description="CusB-like beta-barrel" evidence="5">
    <location>
        <begin position="215"/>
        <end position="283"/>
    </location>
</feature>
<dbReference type="EMBL" id="JBHUIR010000020">
    <property type="protein sequence ID" value="MFD2259328.1"/>
    <property type="molecule type" value="Genomic_DNA"/>
</dbReference>
<accession>A0ABW5DE42</accession>
<dbReference type="PANTHER" id="PTHR30469:SF29">
    <property type="entry name" value="BLR2860 PROTEIN"/>
    <property type="match status" value="1"/>
</dbReference>
<evidence type="ECO:0000256" key="2">
    <source>
        <dbReference type="SAM" id="Coils"/>
    </source>
</evidence>
<dbReference type="InterPro" id="IPR058625">
    <property type="entry name" value="MdtA-like_BSH"/>
</dbReference>
<evidence type="ECO:0000259" key="5">
    <source>
        <dbReference type="Pfam" id="PF25954"/>
    </source>
</evidence>
<proteinExistence type="inferred from homology"/>
<keyword evidence="2" id="KW-0175">Coiled coil</keyword>
<dbReference type="Gene3D" id="2.40.420.20">
    <property type="match status" value="1"/>
</dbReference>
<feature type="domain" description="Multidrug resistance protein MdtA-like barrel-sandwich hybrid" evidence="4">
    <location>
        <begin position="79"/>
        <end position="202"/>
    </location>
</feature>
<dbReference type="Gene3D" id="1.10.287.470">
    <property type="entry name" value="Helix hairpin bin"/>
    <property type="match status" value="1"/>
</dbReference>
<feature type="region of interest" description="Disordered" evidence="3">
    <location>
        <begin position="30"/>
        <end position="52"/>
    </location>
</feature>
<evidence type="ECO:0000313" key="7">
    <source>
        <dbReference type="Proteomes" id="UP001597373"/>
    </source>
</evidence>
<dbReference type="InterPro" id="IPR006143">
    <property type="entry name" value="RND_pump_MFP"/>
</dbReference>
<dbReference type="RefSeq" id="WP_345098658.1">
    <property type="nucleotide sequence ID" value="NZ_BAABGS010000018.1"/>
</dbReference>
<evidence type="ECO:0000256" key="1">
    <source>
        <dbReference type="ARBA" id="ARBA00009477"/>
    </source>
</evidence>
<dbReference type="PANTHER" id="PTHR30469">
    <property type="entry name" value="MULTIDRUG RESISTANCE PROTEIN MDTA"/>
    <property type="match status" value="1"/>
</dbReference>
<evidence type="ECO:0000313" key="6">
    <source>
        <dbReference type="EMBL" id="MFD2259328.1"/>
    </source>
</evidence>
<gene>
    <name evidence="6" type="ORF">ACFSMZ_06075</name>
</gene>
<sequence>MPKLKLHKVIAVGVLGATILYVATGEFSSVGSAEPEPVQRASQEQTEAAPEKTVQVAVPPQLEHARTIRVSGQTEPDKKVVLASRAAGVIAELAVEKGQHVEKGDLILRLDTEGKEAAVASAEQTLAQRRAEAEAAERLAKSGNLASLQLEATRAALAAAESQLQLAKAELDRVKILAPFSGIVDRTHVEEGSAIMQGAEVATLLKLDPIVISGEISERELGNLQTGDLASVTLVNGRTVQGKLRYVSRSASPQTRTFRIEVEVPNPDNAIPAGMTAEIAAQAKALAAVALPRSVITLHPNGDLGVRSVEADGTVVFHPIEIIDDTPEALYVAGVPADARIIVAGQDFVVDGEKVVARDADESMIKNLARINGHRALQ</sequence>
<comment type="similarity">
    <text evidence="1">Belongs to the membrane fusion protein (MFP) (TC 8.A.1) family.</text>
</comment>
<dbReference type="Gene3D" id="2.40.50.100">
    <property type="match status" value="1"/>
</dbReference>
<protein>
    <submittedName>
        <fullName evidence="6">Efflux RND transporter periplasmic adaptor subunit</fullName>
    </submittedName>
</protein>
<dbReference type="Pfam" id="PF25954">
    <property type="entry name" value="Beta-barrel_RND_2"/>
    <property type="match status" value="1"/>
</dbReference>